<evidence type="ECO:0000313" key="2">
    <source>
        <dbReference type="EMBL" id="MBW4768303.1"/>
    </source>
</evidence>
<dbReference type="Proteomes" id="UP000788426">
    <property type="component" value="Unassembled WGS sequence"/>
</dbReference>
<evidence type="ECO:0000256" key="1">
    <source>
        <dbReference type="SAM" id="SignalP"/>
    </source>
</evidence>
<proteinExistence type="predicted"/>
<feature type="signal peptide" evidence="1">
    <location>
        <begin position="1"/>
        <end position="19"/>
    </location>
</feature>
<protein>
    <recommendedName>
        <fullName evidence="4">Right handed beta helix domain-containing protein</fullName>
    </recommendedName>
</protein>
<dbReference type="RefSeq" id="WP_219478986.1">
    <property type="nucleotide sequence ID" value="NZ_JAHXCT010000001.1"/>
</dbReference>
<feature type="chain" id="PRO_5046544660" description="Right handed beta helix domain-containing protein" evidence="1">
    <location>
        <begin position="20"/>
        <end position="479"/>
    </location>
</feature>
<sequence length="479" mass="53622">MRNPFQYLVLIFMLLGVFACSDSDSFPSSPNSRLVFSSDTLRLDTVFSTIQSSTKTLWVYNRGNSNIHCNTIRLENGNQTGFQVNVDGISIGKNVGYQTSEIDVRAKDSIRIFVKFLGEKVSVDSPKQVTDNLIFVLDNGREERLQLETYVWNANIIRHLSVKNDTTISTTKPTVIYGGIDIVEGSTLTIAAGTTLYFHGDAGINVNGRLICNGTADKNVVLRGDRLDKLFDNLPYDRVSGQWKGIKINSSSYGNVMNYTGVHSAFDGIKIDSSNVATEKLFLNSCRIHNNLGYGLYVNHSKVRIQNTEITNSEADCLYLKDGDVDILASTIAQFYPFNARRGYAVNLLYRKANPLTFKCDNSIITGFSDDVFNISTDDKDSNLNNITISNTLLRTPTIDKPRGMVLNNIMYEDVKDTISYGEKNFKAIDLKIMFFDFRLKEKAKARNNAFATTLPSNDRRGESRVGHPDLGAFIYKED</sequence>
<name>A0ABS6YC64_9BACT</name>
<evidence type="ECO:0000313" key="3">
    <source>
        <dbReference type="Proteomes" id="UP000788426"/>
    </source>
</evidence>
<reference evidence="2 3" key="1">
    <citation type="submission" date="2021-07" db="EMBL/GenBank/DDBJ databases">
        <title>Genomic diversity and antimicrobial resistance of Prevotella spp. isolated from chronic lung disease airways.</title>
        <authorList>
            <person name="Webb K.A."/>
            <person name="Olagoke O.S."/>
            <person name="Baird T."/>
            <person name="Neill J."/>
            <person name="Pham A."/>
            <person name="Wells T.J."/>
            <person name="Ramsay K.A."/>
            <person name="Bell S.C."/>
            <person name="Sarovich D.S."/>
            <person name="Price E.P."/>
        </authorList>
    </citation>
    <scope>NUCLEOTIDE SEQUENCE [LARGE SCALE GENOMIC DNA]</scope>
    <source>
        <strain evidence="2 3">SCHI0011.S.12</strain>
    </source>
</reference>
<organism evidence="2 3">
    <name type="scientific">Hoylesella nanceiensis</name>
    <dbReference type="NCBI Taxonomy" id="425941"/>
    <lineage>
        <taxon>Bacteria</taxon>
        <taxon>Pseudomonadati</taxon>
        <taxon>Bacteroidota</taxon>
        <taxon>Bacteroidia</taxon>
        <taxon>Bacteroidales</taxon>
        <taxon>Prevotellaceae</taxon>
        <taxon>Hoylesella</taxon>
    </lineage>
</organism>
<gene>
    <name evidence="2" type="ORF">KZO38_00770</name>
</gene>
<keyword evidence="1" id="KW-0732">Signal</keyword>
<accession>A0ABS6YC64</accession>
<dbReference type="PROSITE" id="PS51257">
    <property type="entry name" value="PROKAR_LIPOPROTEIN"/>
    <property type="match status" value="1"/>
</dbReference>
<evidence type="ECO:0008006" key="4">
    <source>
        <dbReference type="Google" id="ProtNLM"/>
    </source>
</evidence>
<dbReference type="EMBL" id="JAHXCT010000001">
    <property type="protein sequence ID" value="MBW4768303.1"/>
    <property type="molecule type" value="Genomic_DNA"/>
</dbReference>
<keyword evidence="3" id="KW-1185">Reference proteome</keyword>
<comment type="caution">
    <text evidence="2">The sequence shown here is derived from an EMBL/GenBank/DDBJ whole genome shotgun (WGS) entry which is preliminary data.</text>
</comment>